<dbReference type="PANTHER" id="PTHR43433">
    <property type="entry name" value="HYDROLASE, ALPHA/BETA FOLD FAMILY PROTEIN"/>
    <property type="match status" value="1"/>
</dbReference>
<dbReference type="InterPro" id="IPR000073">
    <property type="entry name" value="AB_hydrolase_1"/>
</dbReference>
<dbReference type="GO" id="GO:0016787">
    <property type="term" value="F:hydrolase activity"/>
    <property type="evidence" value="ECO:0007669"/>
    <property type="project" value="UniProtKB-KW"/>
</dbReference>
<dbReference type="Gene3D" id="3.40.50.1820">
    <property type="entry name" value="alpha/beta hydrolase"/>
    <property type="match status" value="1"/>
</dbReference>
<sequence>MPTVALPTHELAYETRGDGPPVLLIGGTGEPMIAWEFSGLVDALVAAGHQVIWYAARGVAPSGCPPLPWSVTSMAEDASALLDHVGITTCTAIGYSLGGWTLEELVRREPQRITRAVLLASAGSPADATIRDAWTAADHAFVDAGGRIPEEFTRLMTLMTSLGGPELSDPALVAEWWELLGDQQEQWTGEGELGQAQVAKSWIEAGGTTGAPWPGVPAALVHFEHDPLYPPAGAEAVAAHLGGAEVQIVPGTGHAGLFNQAEATVAALLRAVASS</sequence>
<organism evidence="2 3">
    <name type="scientific">Nocardioides marmorisolisilvae</name>
    <dbReference type="NCBI Taxonomy" id="1542737"/>
    <lineage>
        <taxon>Bacteria</taxon>
        <taxon>Bacillati</taxon>
        <taxon>Actinomycetota</taxon>
        <taxon>Actinomycetes</taxon>
        <taxon>Propionibacteriales</taxon>
        <taxon>Nocardioidaceae</taxon>
        <taxon>Nocardioides</taxon>
    </lineage>
</organism>
<comment type="caution">
    <text evidence="2">The sequence shown here is derived from an EMBL/GenBank/DDBJ whole genome shotgun (WGS) entry which is preliminary data.</text>
</comment>
<name>A0A3N0DRI7_9ACTN</name>
<proteinExistence type="predicted"/>
<gene>
    <name evidence="2" type="ORF">EFL95_03800</name>
</gene>
<keyword evidence="3" id="KW-1185">Reference proteome</keyword>
<accession>A0A3N0DRI7</accession>
<keyword evidence="2" id="KW-0378">Hydrolase</keyword>
<protein>
    <submittedName>
        <fullName evidence="2">Alpha/beta hydrolase</fullName>
    </submittedName>
</protein>
<evidence type="ECO:0000313" key="3">
    <source>
        <dbReference type="Proteomes" id="UP000277094"/>
    </source>
</evidence>
<evidence type="ECO:0000259" key="1">
    <source>
        <dbReference type="Pfam" id="PF12697"/>
    </source>
</evidence>
<dbReference type="InterPro" id="IPR029058">
    <property type="entry name" value="AB_hydrolase_fold"/>
</dbReference>
<dbReference type="Pfam" id="PF12697">
    <property type="entry name" value="Abhydrolase_6"/>
    <property type="match status" value="1"/>
</dbReference>
<dbReference type="InterPro" id="IPR050471">
    <property type="entry name" value="AB_hydrolase"/>
</dbReference>
<dbReference type="RefSeq" id="WP_123232746.1">
    <property type="nucleotide sequence ID" value="NZ_RJSG01000002.1"/>
</dbReference>
<dbReference type="PANTHER" id="PTHR43433:SF5">
    <property type="entry name" value="AB HYDROLASE-1 DOMAIN-CONTAINING PROTEIN"/>
    <property type="match status" value="1"/>
</dbReference>
<dbReference type="OrthoDB" id="2987348at2"/>
<evidence type="ECO:0000313" key="2">
    <source>
        <dbReference type="EMBL" id="RNL78247.1"/>
    </source>
</evidence>
<dbReference type="EMBL" id="RJSG01000002">
    <property type="protein sequence ID" value="RNL78247.1"/>
    <property type="molecule type" value="Genomic_DNA"/>
</dbReference>
<reference evidence="2 3" key="1">
    <citation type="submission" date="2018-11" db="EMBL/GenBank/DDBJ databases">
        <authorList>
            <person name="Li F."/>
        </authorList>
    </citation>
    <scope>NUCLEOTIDE SEQUENCE [LARGE SCALE GENOMIC DNA]</scope>
    <source>
        <strain evidence="2 3">KIS18-7</strain>
    </source>
</reference>
<dbReference type="Proteomes" id="UP000277094">
    <property type="component" value="Unassembled WGS sequence"/>
</dbReference>
<dbReference type="AlphaFoldDB" id="A0A3N0DRI7"/>
<dbReference type="SUPFAM" id="SSF53474">
    <property type="entry name" value="alpha/beta-Hydrolases"/>
    <property type="match status" value="1"/>
</dbReference>
<feature type="domain" description="AB hydrolase-1" evidence="1">
    <location>
        <begin position="22"/>
        <end position="267"/>
    </location>
</feature>